<evidence type="ECO:0000313" key="3">
    <source>
        <dbReference type="Proteomes" id="UP000092154"/>
    </source>
</evidence>
<protein>
    <submittedName>
        <fullName evidence="2">Uncharacterized protein</fullName>
    </submittedName>
</protein>
<gene>
    <name evidence="2" type="ORF">K503DRAFT_806772</name>
</gene>
<dbReference type="InParanoid" id="A0A1B7MDT5"/>
<organism evidence="2 3">
    <name type="scientific">Rhizopogon vinicolor AM-OR11-026</name>
    <dbReference type="NCBI Taxonomy" id="1314800"/>
    <lineage>
        <taxon>Eukaryota</taxon>
        <taxon>Fungi</taxon>
        <taxon>Dikarya</taxon>
        <taxon>Basidiomycota</taxon>
        <taxon>Agaricomycotina</taxon>
        <taxon>Agaricomycetes</taxon>
        <taxon>Agaricomycetidae</taxon>
        <taxon>Boletales</taxon>
        <taxon>Suillineae</taxon>
        <taxon>Rhizopogonaceae</taxon>
        <taxon>Rhizopogon</taxon>
    </lineage>
</organism>
<dbReference type="EMBL" id="KV449970">
    <property type="protein sequence ID" value="OAX30755.1"/>
    <property type="molecule type" value="Genomic_DNA"/>
</dbReference>
<dbReference type="Proteomes" id="UP000092154">
    <property type="component" value="Unassembled WGS sequence"/>
</dbReference>
<feature type="region of interest" description="Disordered" evidence="1">
    <location>
        <begin position="1"/>
        <end position="64"/>
    </location>
</feature>
<sequence>MHFGWTYALNLSQKTKLSKKKGEDEEDEENASHYVGSGSENTNSDYEDERPKKESWQFVEQDDG</sequence>
<reference evidence="2 3" key="1">
    <citation type="submission" date="2016-06" db="EMBL/GenBank/DDBJ databases">
        <title>Comparative genomics of the ectomycorrhizal sister species Rhizopogon vinicolor and Rhizopogon vesiculosus (Basidiomycota: Boletales) reveals a divergence of the mating type B locus.</title>
        <authorList>
            <consortium name="DOE Joint Genome Institute"/>
            <person name="Mujic A.B."/>
            <person name="Kuo A."/>
            <person name="Tritt A."/>
            <person name="Lipzen A."/>
            <person name="Chen C."/>
            <person name="Johnson J."/>
            <person name="Sharma A."/>
            <person name="Barry K."/>
            <person name="Grigoriev I.V."/>
            <person name="Spatafora J.W."/>
        </authorList>
    </citation>
    <scope>NUCLEOTIDE SEQUENCE [LARGE SCALE GENOMIC DNA]</scope>
    <source>
        <strain evidence="2 3">AM-OR11-026</strain>
    </source>
</reference>
<keyword evidence="3" id="KW-1185">Reference proteome</keyword>
<accession>A0A1B7MDT5</accession>
<proteinExistence type="predicted"/>
<evidence type="ECO:0000313" key="2">
    <source>
        <dbReference type="EMBL" id="OAX30755.1"/>
    </source>
</evidence>
<evidence type="ECO:0000256" key="1">
    <source>
        <dbReference type="SAM" id="MobiDB-lite"/>
    </source>
</evidence>
<name>A0A1B7MDT5_9AGAM</name>
<dbReference type="AlphaFoldDB" id="A0A1B7MDT5"/>